<evidence type="ECO:0000259" key="4">
    <source>
        <dbReference type="Pfam" id="PF17482"/>
    </source>
</evidence>
<dbReference type="Gene3D" id="3.40.50.11790">
    <property type="match status" value="1"/>
</dbReference>
<feature type="domain" description="Tail sheath protein C-terminal" evidence="4">
    <location>
        <begin position="330"/>
        <end position="430"/>
    </location>
</feature>
<dbReference type="Gene3D" id="3.30.360.90">
    <property type="match status" value="1"/>
</dbReference>
<evidence type="ECO:0000259" key="3">
    <source>
        <dbReference type="Pfam" id="PF17481"/>
    </source>
</evidence>
<comment type="similarity">
    <text evidence="1">Belongs to the myoviridae tail sheath protein family.</text>
</comment>
<evidence type="ECO:0000259" key="2">
    <source>
        <dbReference type="Pfam" id="PF04984"/>
    </source>
</evidence>
<dbReference type="Pfam" id="PF22671">
    <property type="entry name" value="Gp18_domIII_N"/>
    <property type="match status" value="1"/>
</dbReference>
<dbReference type="EMBL" id="CYZE01000019">
    <property type="protein sequence ID" value="CUP14559.1"/>
    <property type="molecule type" value="Genomic_DNA"/>
</dbReference>
<dbReference type="InterPro" id="IPR035089">
    <property type="entry name" value="Phage_sheath_subtilisin"/>
</dbReference>
<feature type="domain" description="Phage tail sheath protein-like beta-sandwich" evidence="3">
    <location>
        <begin position="96"/>
        <end position="180"/>
    </location>
</feature>
<proteinExistence type="inferred from homology"/>
<dbReference type="InterPro" id="IPR035326">
    <property type="entry name" value="Beta_sandwich_Seath"/>
</dbReference>
<dbReference type="InterPro" id="IPR020287">
    <property type="entry name" value="Tail_sheath_C"/>
</dbReference>
<evidence type="ECO:0000313" key="6">
    <source>
        <dbReference type="EMBL" id="CUP14559.1"/>
    </source>
</evidence>
<feature type="domain" description="Tail sheath protein Gp18-like" evidence="5">
    <location>
        <begin position="34"/>
        <end position="94"/>
    </location>
</feature>
<name>A0A174KZ44_9FIRM</name>
<evidence type="ECO:0000256" key="1">
    <source>
        <dbReference type="ARBA" id="ARBA00008005"/>
    </source>
</evidence>
<dbReference type="Gene3D" id="2.60.40.4290">
    <property type="match status" value="1"/>
</dbReference>
<dbReference type="Pfam" id="PF17482">
    <property type="entry name" value="Phage_sheath_1C"/>
    <property type="match status" value="1"/>
</dbReference>
<dbReference type="RefSeq" id="WP_055659452.1">
    <property type="nucleotide sequence ID" value="NZ_CABIXC010000019.1"/>
</dbReference>
<accession>A0A174KZ44</accession>
<evidence type="ECO:0000259" key="5">
    <source>
        <dbReference type="Pfam" id="PF22671"/>
    </source>
</evidence>
<dbReference type="AlphaFoldDB" id="A0A174KZ44"/>
<reference evidence="6 7" key="1">
    <citation type="submission" date="2015-09" db="EMBL/GenBank/DDBJ databases">
        <authorList>
            <consortium name="Pathogen Informatics"/>
        </authorList>
    </citation>
    <scope>NUCLEOTIDE SEQUENCE [LARGE SCALE GENOMIC DNA]</scope>
    <source>
        <strain evidence="6 7">2789STDY5608850</strain>
    </source>
</reference>
<dbReference type="Pfam" id="PF17481">
    <property type="entry name" value="Phage_sheath_domII"/>
    <property type="match status" value="1"/>
</dbReference>
<dbReference type="Pfam" id="PF04984">
    <property type="entry name" value="Phage_sheath_1"/>
    <property type="match status" value="1"/>
</dbReference>
<dbReference type="Proteomes" id="UP000095651">
    <property type="component" value="Unassembled WGS sequence"/>
</dbReference>
<dbReference type="InterPro" id="IPR054564">
    <property type="entry name" value="Gp18_domIII_N"/>
</dbReference>
<gene>
    <name evidence="6" type="ORF">ERS852407_05107</name>
</gene>
<protein>
    <submittedName>
        <fullName evidence="6">Phage protein</fullName>
    </submittedName>
</protein>
<dbReference type="Gene3D" id="3.30.1370.220">
    <property type="match status" value="1"/>
</dbReference>
<feature type="domain" description="Tail sheath protein subtilisin-like" evidence="2">
    <location>
        <begin position="184"/>
        <end position="323"/>
    </location>
</feature>
<dbReference type="Gene3D" id="3.30.1490.360">
    <property type="match status" value="1"/>
</dbReference>
<sequence>MFGGGNFTSQNKVLPGSYINFVSAARAAASVSDRGIVAVPLTLSWGPEKTAFEVTAEDFQKNCMAIFGYPYEAPELLPLREVFRYAVKGVFYRLTAGTKAANNYATARYGGVRGNAIKIVVAKNVDDESKYDVKTYLDSKLVDEQTVATAAGLKDNDYVIFKKDSTLAATAGIALAGGADGETPTGTEHSEFLAAMESQTFHVLCCPVTDDPTKTLYVSYTKRLRDEAGVKFQTVMFQKAADYEGVISVENETEELAHGLVYWTAGAEAACAVNKTNENRTYDGEYTIKAEYTQTQLSDGIKAGKFMFHKVGNEIRVLMDINTLTHYTDEKSEDFSSNQTIRVLDQIGNDIAAMFNDRYLGKVPNDDAGRVSLWNDIVTYGNKLAGIRAIEAVTADDITVEKGQSKRAVTVSFPVEPINCMSQLYMTVIVQ</sequence>
<evidence type="ECO:0000313" key="7">
    <source>
        <dbReference type="Proteomes" id="UP000095651"/>
    </source>
</evidence>
<organism evidence="6 7">
    <name type="scientific">Hungatella hathewayi</name>
    <dbReference type="NCBI Taxonomy" id="154046"/>
    <lineage>
        <taxon>Bacteria</taxon>
        <taxon>Bacillati</taxon>
        <taxon>Bacillota</taxon>
        <taxon>Clostridia</taxon>
        <taxon>Lachnospirales</taxon>
        <taxon>Lachnospiraceae</taxon>
        <taxon>Hungatella</taxon>
    </lineage>
</organism>